<evidence type="ECO:0000256" key="1">
    <source>
        <dbReference type="SAM" id="Phobius"/>
    </source>
</evidence>
<dbReference type="GO" id="GO:0004519">
    <property type="term" value="F:endonuclease activity"/>
    <property type="evidence" value="ECO:0007669"/>
    <property type="project" value="UniProtKB-KW"/>
</dbReference>
<protein>
    <submittedName>
        <fullName evidence="2">HNH endonuclease</fullName>
    </submittedName>
</protein>
<dbReference type="CDD" id="cd00085">
    <property type="entry name" value="HNHc"/>
    <property type="match status" value="1"/>
</dbReference>
<keyword evidence="1" id="KW-0812">Transmembrane</keyword>
<accession>A0A4Q0Y3U8</accession>
<dbReference type="OrthoDB" id="9802901at2"/>
<keyword evidence="2" id="KW-0378">Hydrolase</keyword>
<gene>
    <name evidence="2" type="ORF">CRV06_02540</name>
</gene>
<keyword evidence="2" id="KW-0540">Nuclease</keyword>
<dbReference type="InterPro" id="IPR003615">
    <property type="entry name" value="HNH_nuc"/>
</dbReference>
<dbReference type="Gene3D" id="1.10.30.50">
    <property type="match status" value="1"/>
</dbReference>
<dbReference type="Proteomes" id="UP000290191">
    <property type="component" value="Unassembled WGS sequence"/>
</dbReference>
<keyword evidence="2" id="KW-0255">Endonuclease</keyword>
<sequence>MVLDITFTVIGSLLILSLIPLYIYRKEIYRKFSKAGDTKTLINDLKSYLSANCPKIKFDYNVLKKFEKESDIRVKQTLIVEELIKQFAYFQYEMNTQKSVPHNMLWSSYDQNSKLLKDNKLPKDWTQRKKTAWVRDEGKCDRCGCKTELSKTNALLVKQMKDGGGFNLENIVILCNDCSRIIKSSNLEKTRKDLNLLDKLMGKIFF</sequence>
<dbReference type="RefSeq" id="WP_129081204.1">
    <property type="nucleotide sequence ID" value="NZ_CP041070.1"/>
</dbReference>
<name>A0A4Q0Y3U8_9BACT</name>
<proteinExistence type="predicted"/>
<reference evidence="2 3" key="1">
    <citation type="submission" date="2017-10" db="EMBL/GenBank/DDBJ databases">
        <title>Genomics of the genus Arcobacter.</title>
        <authorList>
            <person name="Perez-Cataluna A."/>
            <person name="Figueras M.J."/>
        </authorList>
    </citation>
    <scope>NUCLEOTIDE SEQUENCE [LARGE SCALE GENOMIC DNA]</scope>
    <source>
        <strain evidence="2 3">DSM 24636</strain>
    </source>
</reference>
<dbReference type="AlphaFoldDB" id="A0A4Q0Y3U8"/>
<dbReference type="STRING" id="877500.GCA_000935065_02168"/>
<keyword evidence="3" id="KW-1185">Reference proteome</keyword>
<dbReference type="EMBL" id="PDKO01000001">
    <property type="protein sequence ID" value="RXJ64850.1"/>
    <property type="molecule type" value="Genomic_DNA"/>
</dbReference>
<feature type="transmembrane region" description="Helical" evidence="1">
    <location>
        <begin position="6"/>
        <end position="24"/>
    </location>
</feature>
<comment type="caution">
    <text evidence="2">The sequence shown here is derived from an EMBL/GenBank/DDBJ whole genome shotgun (WGS) entry which is preliminary data.</text>
</comment>
<keyword evidence="1" id="KW-0472">Membrane</keyword>
<evidence type="ECO:0000313" key="3">
    <source>
        <dbReference type="Proteomes" id="UP000290191"/>
    </source>
</evidence>
<keyword evidence="1" id="KW-1133">Transmembrane helix</keyword>
<organism evidence="2 3">
    <name type="scientific">Halarcobacter anaerophilus</name>
    <dbReference type="NCBI Taxonomy" id="877500"/>
    <lineage>
        <taxon>Bacteria</taxon>
        <taxon>Pseudomonadati</taxon>
        <taxon>Campylobacterota</taxon>
        <taxon>Epsilonproteobacteria</taxon>
        <taxon>Campylobacterales</taxon>
        <taxon>Arcobacteraceae</taxon>
        <taxon>Halarcobacter</taxon>
    </lineage>
</organism>
<evidence type="ECO:0000313" key="2">
    <source>
        <dbReference type="EMBL" id="RXJ64850.1"/>
    </source>
</evidence>